<dbReference type="SUPFAM" id="SSF46689">
    <property type="entry name" value="Homeodomain-like"/>
    <property type="match status" value="1"/>
</dbReference>
<dbReference type="GO" id="GO:0003677">
    <property type="term" value="F:DNA binding"/>
    <property type="evidence" value="ECO:0007669"/>
    <property type="project" value="UniProtKB-UniRule"/>
</dbReference>
<keyword evidence="5" id="KW-1185">Reference proteome</keyword>
<evidence type="ECO:0000313" key="4">
    <source>
        <dbReference type="EMBL" id="MXQ55843.1"/>
    </source>
</evidence>
<feature type="domain" description="HTH tetR-type" evidence="3">
    <location>
        <begin position="9"/>
        <end position="69"/>
    </location>
</feature>
<sequence length="199" mass="23136">MNGYILRTEKKKEQILRTAFDLLCTYGAKKMSIAEVAKKANVSPVTIYNYFESKDQLIRSTLFFIMENRIAVYEAILSQDIPFHEKMKKIMIDQEETEENIQVNLLQSHLDDVVIKTYIEEFYQTKTLPFFTKLVKEGKKEGCIHSGISLESILFYIHMFKEALAKPGFFAQTNPSMLRDLDHLLYYGLIGTPNRKTIT</sequence>
<evidence type="ECO:0000256" key="2">
    <source>
        <dbReference type="PROSITE-ProRule" id="PRU00335"/>
    </source>
</evidence>
<dbReference type="Gene3D" id="1.10.357.10">
    <property type="entry name" value="Tetracycline Repressor, domain 2"/>
    <property type="match status" value="1"/>
</dbReference>
<dbReference type="Pfam" id="PF00440">
    <property type="entry name" value="TetR_N"/>
    <property type="match status" value="1"/>
</dbReference>
<feature type="DNA-binding region" description="H-T-H motif" evidence="2">
    <location>
        <begin position="32"/>
        <end position="51"/>
    </location>
</feature>
<evidence type="ECO:0000259" key="3">
    <source>
        <dbReference type="PROSITE" id="PS50977"/>
    </source>
</evidence>
<dbReference type="PROSITE" id="PS50977">
    <property type="entry name" value="HTH_TETR_2"/>
    <property type="match status" value="1"/>
</dbReference>
<dbReference type="RefSeq" id="WP_160803195.1">
    <property type="nucleotide sequence ID" value="NZ_WUUL01000020.1"/>
</dbReference>
<comment type="caution">
    <text evidence="4">The sequence shown here is derived from an EMBL/GenBank/DDBJ whole genome shotgun (WGS) entry which is preliminary data.</text>
</comment>
<name>A0A6I4VYA4_9BACL</name>
<dbReference type="InterPro" id="IPR009057">
    <property type="entry name" value="Homeodomain-like_sf"/>
</dbReference>
<dbReference type="PRINTS" id="PR00455">
    <property type="entry name" value="HTHTETR"/>
</dbReference>
<dbReference type="EMBL" id="WUUL01000020">
    <property type="protein sequence ID" value="MXQ55843.1"/>
    <property type="molecule type" value="Genomic_DNA"/>
</dbReference>
<reference evidence="4 5" key="1">
    <citation type="submission" date="2019-12" db="EMBL/GenBank/DDBJ databases">
        <title>Whole-genome analyses of novel actinobacteria.</title>
        <authorList>
            <person name="Sahin N."/>
            <person name="Saygin H."/>
        </authorList>
    </citation>
    <scope>NUCLEOTIDE SEQUENCE [LARGE SCALE GENOMIC DNA]</scope>
    <source>
        <strain evidence="4 5">KC615</strain>
    </source>
</reference>
<gene>
    <name evidence="4" type="ORF">GSM42_19360</name>
</gene>
<dbReference type="Proteomes" id="UP000430692">
    <property type="component" value="Unassembled WGS sequence"/>
</dbReference>
<organism evidence="4 5">
    <name type="scientific">Shimazuella alba</name>
    <dbReference type="NCBI Taxonomy" id="2690964"/>
    <lineage>
        <taxon>Bacteria</taxon>
        <taxon>Bacillati</taxon>
        <taxon>Bacillota</taxon>
        <taxon>Bacilli</taxon>
        <taxon>Bacillales</taxon>
        <taxon>Thermoactinomycetaceae</taxon>
        <taxon>Shimazuella</taxon>
    </lineage>
</organism>
<dbReference type="AlphaFoldDB" id="A0A6I4VYA4"/>
<keyword evidence="1 2" id="KW-0238">DNA-binding</keyword>
<protein>
    <submittedName>
        <fullName evidence="4">TetR family transcriptional regulator</fullName>
    </submittedName>
</protein>
<accession>A0A6I4VYA4</accession>
<dbReference type="InterPro" id="IPR050624">
    <property type="entry name" value="HTH-type_Tx_Regulator"/>
</dbReference>
<evidence type="ECO:0000313" key="5">
    <source>
        <dbReference type="Proteomes" id="UP000430692"/>
    </source>
</evidence>
<dbReference type="InterPro" id="IPR001647">
    <property type="entry name" value="HTH_TetR"/>
</dbReference>
<dbReference type="PANTHER" id="PTHR43479:SF21">
    <property type="entry name" value="TRANSCRIPTIONAL REGULATOR, TETR FAMILY"/>
    <property type="match status" value="1"/>
</dbReference>
<proteinExistence type="predicted"/>
<evidence type="ECO:0000256" key="1">
    <source>
        <dbReference type="ARBA" id="ARBA00023125"/>
    </source>
</evidence>
<dbReference type="PANTHER" id="PTHR43479">
    <property type="entry name" value="ACREF/ENVCD OPERON REPRESSOR-RELATED"/>
    <property type="match status" value="1"/>
</dbReference>